<evidence type="ECO:0000256" key="1">
    <source>
        <dbReference type="SAM" id="Phobius"/>
    </source>
</evidence>
<feature type="transmembrane region" description="Helical" evidence="1">
    <location>
        <begin position="38"/>
        <end position="62"/>
    </location>
</feature>
<name>A0A1M5P249_9GAMM</name>
<keyword evidence="1" id="KW-0472">Membrane</keyword>
<reference evidence="2 3" key="1">
    <citation type="submission" date="2016-11" db="EMBL/GenBank/DDBJ databases">
        <authorList>
            <person name="Jaros S."/>
            <person name="Januszkiewicz K."/>
            <person name="Wedrychowicz H."/>
        </authorList>
    </citation>
    <scope>NUCLEOTIDE SEQUENCE [LARGE SCALE GENOMIC DNA]</scope>
    <source>
        <strain evidence="2 3">CGMCC 1.7049</strain>
    </source>
</reference>
<keyword evidence="3" id="KW-1185">Reference proteome</keyword>
<gene>
    <name evidence="2" type="ORF">SAMN04488068_1981</name>
</gene>
<evidence type="ECO:0008006" key="4">
    <source>
        <dbReference type="Google" id="ProtNLM"/>
    </source>
</evidence>
<sequence length="91" mass="9591">MNAIGGFVKTIGYIVWFGTGIWGFFLCLAIISKIAGFWGIVAALALGPVTFLAAPLYAGFAWDNWFPLVLNYGGGIAAMILIGIGSAMSKE</sequence>
<proteinExistence type="predicted"/>
<dbReference type="AlphaFoldDB" id="A0A1M5P249"/>
<organism evidence="2 3">
    <name type="scientific">Hydrocarboniphaga daqingensis</name>
    <dbReference type="NCBI Taxonomy" id="490188"/>
    <lineage>
        <taxon>Bacteria</taxon>
        <taxon>Pseudomonadati</taxon>
        <taxon>Pseudomonadota</taxon>
        <taxon>Gammaproteobacteria</taxon>
        <taxon>Nevskiales</taxon>
        <taxon>Nevskiaceae</taxon>
        <taxon>Hydrocarboniphaga</taxon>
    </lineage>
</organism>
<dbReference type="EMBL" id="FQWZ01000004">
    <property type="protein sequence ID" value="SHG95818.1"/>
    <property type="molecule type" value="Genomic_DNA"/>
</dbReference>
<dbReference type="RefSeq" id="WP_072897008.1">
    <property type="nucleotide sequence ID" value="NZ_FQWZ01000004.1"/>
</dbReference>
<protein>
    <recommendedName>
        <fullName evidence="4">SPW repeat-containing protein</fullName>
    </recommendedName>
</protein>
<keyword evidence="1" id="KW-1133">Transmembrane helix</keyword>
<evidence type="ECO:0000313" key="3">
    <source>
        <dbReference type="Proteomes" id="UP000199758"/>
    </source>
</evidence>
<accession>A0A1M5P249</accession>
<keyword evidence="1" id="KW-0812">Transmembrane</keyword>
<dbReference type="Proteomes" id="UP000199758">
    <property type="component" value="Unassembled WGS sequence"/>
</dbReference>
<evidence type="ECO:0000313" key="2">
    <source>
        <dbReference type="EMBL" id="SHG95818.1"/>
    </source>
</evidence>
<dbReference type="OrthoDB" id="7064602at2"/>
<feature type="transmembrane region" description="Helical" evidence="1">
    <location>
        <begin position="12"/>
        <end position="31"/>
    </location>
</feature>
<feature type="transmembrane region" description="Helical" evidence="1">
    <location>
        <begin position="68"/>
        <end position="88"/>
    </location>
</feature>